<evidence type="ECO:0000259" key="10">
    <source>
        <dbReference type="PROSITE" id="PS51163"/>
    </source>
</evidence>
<proteinExistence type="inferred from homology"/>
<dbReference type="HAMAP" id="MF_01852">
    <property type="entry name" value="TsaC"/>
    <property type="match status" value="1"/>
</dbReference>
<feature type="domain" description="YrdC-like" evidence="10">
    <location>
        <begin position="7"/>
        <end position="190"/>
    </location>
</feature>
<evidence type="ECO:0000256" key="1">
    <source>
        <dbReference type="ARBA" id="ARBA00004496"/>
    </source>
</evidence>
<keyword evidence="6 9" id="KW-0547">Nucleotide-binding</keyword>
<dbReference type="PROSITE" id="PS51163">
    <property type="entry name" value="YRDC"/>
    <property type="match status" value="1"/>
</dbReference>
<evidence type="ECO:0000313" key="12">
    <source>
        <dbReference type="Proteomes" id="UP001589896"/>
    </source>
</evidence>
<dbReference type="Gene3D" id="3.90.870.10">
    <property type="entry name" value="DHBP synthase"/>
    <property type="match status" value="1"/>
</dbReference>
<comment type="similarity">
    <text evidence="9">Belongs to the SUA5 family. TsaC subfamily.</text>
</comment>
<dbReference type="SUPFAM" id="SSF55821">
    <property type="entry name" value="YrdC/RibB"/>
    <property type="match status" value="1"/>
</dbReference>
<dbReference type="InterPro" id="IPR006070">
    <property type="entry name" value="Sua5-like_dom"/>
</dbReference>
<dbReference type="PANTHER" id="PTHR17490:SF18">
    <property type="entry name" value="THREONYLCARBAMOYL-AMP SYNTHASE"/>
    <property type="match status" value="1"/>
</dbReference>
<evidence type="ECO:0000256" key="8">
    <source>
        <dbReference type="ARBA" id="ARBA00048366"/>
    </source>
</evidence>
<name>A0ABV6RI01_9GAMM</name>
<keyword evidence="12" id="KW-1185">Reference proteome</keyword>
<dbReference type="PANTHER" id="PTHR17490">
    <property type="entry name" value="SUA5"/>
    <property type="match status" value="1"/>
</dbReference>
<comment type="catalytic activity">
    <reaction evidence="8 9">
        <text>L-threonine + hydrogencarbonate + ATP = L-threonylcarbamoyladenylate + diphosphate + H2O</text>
        <dbReference type="Rhea" id="RHEA:36407"/>
        <dbReference type="ChEBI" id="CHEBI:15377"/>
        <dbReference type="ChEBI" id="CHEBI:17544"/>
        <dbReference type="ChEBI" id="CHEBI:30616"/>
        <dbReference type="ChEBI" id="CHEBI:33019"/>
        <dbReference type="ChEBI" id="CHEBI:57926"/>
        <dbReference type="ChEBI" id="CHEBI:73682"/>
        <dbReference type="EC" id="2.7.7.87"/>
    </reaction>
</comment>
<dbReference type="Proteomes" id="UP001589896">
    <property type="component" value="Unassembled WGS sequence"/>
</dbReference>
<accession>A0ABV6RI01</accession>
<keyword evidence="5 9" id="KW-0548">Nucleotidyltransferase</keyword>
<keyword evidence="4 9" id="KW-0819">tRNA processing</keyword>
<dbReference type="InterPro" id="IPR023535">
    <property type="entry name" value="TC-AMP_synthase"/>
</dbReference>
<dbReference type="EMBL" id="JBHLTG010000001">
    <property type="protein sequence ID" value="MFC0676601.1"/>
    <property type="molecule type" value="Genomic_DNA"/>
</dbReference>
<sequence length="190" mass="19574">MDTHPDLLSPADAAPLLRRGAVLAYPTEAVWGLGCDPFNEAAVRRLLTLKDRPVEKGMILIAGAFEQLDGLLGWDALPPACADEVRSSWPGPNTWVVPATSRVPRWITGVHAGVAVRVSAHPVVVAVCAAFGGPLVSTSANPAGAPPPATLDALDAALRTSLDGIVGGETGGLARPTAIRDARSGAVLRL</sequence>
<evidence type="ECO:0000256" key="5">
    <source>
        <dbReference type="ARBA" id="ARBA00022695"/>
    </source>
</evidence>
<dbReference type="InterPro" id="IPR017945">
    <property type="entry name" value="DHBP_synth_RibB-like_a/b_dom"/>
</dbReference>
<reference evidence="11 12" key="1">
    <citation type="submission" date="2024-09" db="EMBL/GenBank/DDBJ databases">
        <authorList>
            <person name="Sun Q."/>
            <person name="Mori K."/>
        </authorList>
    </citation>
    <scope>NUCLEOTIDE SEQUENCE [LARGE SCALE GENOMIC DNA]</scope>
    <source>
        <strain evidence="11 12">KCTC 23076</strain>
    </source>
</reference>
<evidence type="ECO:0000256" key="7">
    <source>
        <dbReference type="ARBA" id="ARBA00022840"/>
    </source>
</evidence>
<organism evidence="11 12">
    <name type="scientific">Lysobacter korlensis</name>
    <dbReference type="NCBI Taxonomy" id="553636"/>
    <lineage>
        <taxon>Bacteria</taxon>
        <taxon>Pseudomonadati</taxon>
        <taxon>Pseudomonadota</taxon>
        <taxon>Gammaproteobacteria</taxon>
        <taxon>Lysobacterales</taxon>
        <taxon>Lysobacteraceae</taxon>
        <taxon>Lysobacter</taxon>
    </lineage>
</organism>
<comment type="function">
    <text evidence="9">Required for the formation of a threonylcarbamoyl group on adenosine at position 37 (t(6)A37) in tRNAs that read codons beginning with adenine. Catalyzes the conversion of L-threonine, HCO(3)(-)/CO(2) and ATP to give threonylcarbamoyl-AMP (TC-AMP) as the acyladenylate intermediate, with the release of diphosphate.</text>
</comment>
<keyword evidence="7 9" id="KW-0067">ATP-binding</keyword>
<comment type="subcellular location">
    <subcellularLocation>
        <location evidence="1 9">Cytoplasm</location>
    </subcellularLocation>
</comment>
<keyword evidence="2 9" id="KW-0963">Cytoplasm</keyword>
<evidence type="ECO:0000256" key="9">
    <source>
        <dbReference type="HAMAP-Rule" id="MF_01852"/>
    </source>
</evidence>
<evidence type="ECO:0000256" key="2">
    <source>
        <dbReference type="ARBA" id="ARBA00022490"/>
    </source>
</evidence>
<dbReference type="InterPro" id="IPR050156">
    <property type="entry name" value="TC-AMP_synthase_SUA5"/>
</dbReference>
<evidence type="ECO:0000256" key="3">
    <source>
        <dbReference type="ARBA" id="ARBA00022679"/>
    </source>
</evidence>
<dbReference type="Pfam" id="PF01300">
    <property type="entry name" value="Sua5_yciO_yrdC"/>
    <property type="match status" value="1"/>
</dbReference>
<gene>
    <name evidence="9" type="primary">tsaC</name>
    <name evidence="11" type="ORF">ACFFGH_01880</name>
</gene>
<evidence type="ECO:0000256" key="6">
    <source>
        <dbReference type="ARBA" id="ARBA00022741"/>
    </source>
</evidence>
<comment type="caution">
    <text evidence="11">The sequence shown here is derived from an EMBL/GenBank/DDBJ whole genome shotgun (WGS) entry which is preliminary data.</text>
</comment>
<protein>
    <recommendedName>
        <fullName evidence="9">Threonylcarbamoyl-AMP synthase</fullName>
        <shortName evidence="9">TC-AMP synthase</shortName>
        <ecNumber evidence="9">2.7.7.87</ecNumber>
    </recommendedName>
    <alternativeName>
        <fullName evidence="9">L-threonylcarbamoyladenylate synthase</fullName>
    </alternativeName>
    <alternativeName>
        <fullName evidence="9">t(6)A37 threonylcarbamoyladenosine biosynthesis protein TsaC</fullName>
    </alternativeName>
    <alternativeName>
        <fullName evidence="9">tRNA threonylcarbamoyladenosine biosynthesis protein TsaC</fullName>
    </alternativeName>
</protein>
<keyword evidence="3 9" id="KW-0808">Transferase</keyword>
<dbReference type="EC" id="2.7.7.87" evidence="9"/>
<evidence type="ECO:0000313" key="11">
    <source>
        <dbReference type="EMBL" id="MFC0676601.1"/>
    </source>
</evidence>
<evidence type="ECO:0000256" key="4">
    <source>
        <dbReference type="ARBA" id="ARBA00022694"/>
    </source>
</evidence>
<dbReference type="RefSeq" id="WP_386664321.1">
    <property type="nucleotide sequence ID" value="NZ_JBHLTG010000001.1"/>
</dbReference>